<evidence type="ECO:0000313" key="2">
    <source>
        <dbReference type="EMBL" id="MCP1111609.1"/>
    </source>
</evidence>
<reference evidence="2 3" key="1">
    <citation type="journal article" date="2022" name="Genome Biol. Evol.">
        <title>Host diet, physiology and behaviors set the stage for Lachnospiraceae cladogenesis.</title>
        <authorList>
            <person name="Vera-Ponce De Leon A."/>
            <person name="Schneider M."/>
            <person name="Jahnes B.C."/>
            <person name="Sadowski V."/>
            <person name="Camuy-Velez L.A."/>
            <person name="Duan J."/>
            <person name="Sabree Z.L."/>
        </authorList>
    </citation>
    <scope>NUCLEOTIDE SEQUENCE [LARGE SCALE GENOMIC DNA]</scope>
    <source>
        <strain evidence="2 3">PAL227</strain>
    </source>
</reference>
<feature type="domain" description="Bacterial toxin 24" evidence="1">
    <location>
        <begin position="144"/>
        <end position="203"/>
    </location>
</feature>
<comment type="caution">
    <text evidence="2">The sequence shown here is derived from an EMBL/GenBank/DDBJ whole genome shotgun (WGS) entry which is preliminary data.</text>
</comment>
<dbReference type="RefSeq" id="WP_262070461.1">
    <property type="nucleotide sequence ID" value="NZ_JAMXOC010000068.1"/>
</dbReference>
<sequence length="231" mass="23706">MTHRTAEIKDTVVRELRTTANGISGALGKVDWKSVGKVAISGHIIAGLGVAIVLTGGAGAATSTAASGGSSLLSNPLVKNGVDNLIDTTVGAVNDVAHGRDVTLGSLATDFALGTITSGGSTKKASGTSGVMDDAFSGTNTGRAKNNIKPVENAVGDHSVFKTDSNTGKITNYKTYEVNPKNPSGFQEVKGYDGVGAPHTNKVTGEKLMPHIHDKNVPGGVRSPMEWEIPR</sequence>
<evidence type="ECO:0000259" key="1">
    <source>
        <dbReference type="Pfam" id="PF15529"/>
    </source>
</evidence>
<keyword evidence="3" id="KW-1185">Reference proteome</keyword>
<accession>A0ABT1ELN5</accession>
<organism evidence="2 3">
    <name type="scientific">Ohessyouella blattaphilus</name>
    <dbReference type="NCBI Taxonomy" id="2949333"/>
    <lineage>
        <taxon>Bacteria</taxon>
        <taxon>Bacillati</taxon>
        <taxon>Bacillota</taxon>
        <taxon>Clostridia</taxon>
        <taxon>Lachnospirales</taxon>
        <taxon>Lachnospiraceae</taxon>
        <taxon>Ohessyouella</taxon>
    </lineage>
</organism>
<gene>
    <name evidence="2" type="ORF">NK118_15295</name>
</gene>
<dbReference type="InterPro" id="IPR029114">
    <property type="entry name" value="Ntox24"/>
</dbReference>
<protein>
    <recommendedName>
        <fullName evidence="1">Bacterial toxin 24 domain-containing protein</fullName>
    </recommendedName>
</protein>
<dbReference type="Pfam" id="PF15529">
    <property type="entry name" value="Ntox24"/>
    <property type="match status" value="1"/>
</dbReference>
<proteinExistence type="predicted"/>
<evidence type="ECO:0000313" key="3">
    <source>
        <dbReference type="Proteomes" id="UP001523565"/>
    </source>
</evidence>
<dbReference type="Proteomes" id="UP001523565">
    <property type="component" value="Unassembled WGS sequence"/>
</dbReference>
<dbReference type="EMBL" id="JAMZFV010000068">
    <property type="protein sequence ID" value="MCP1111609.1"/>
    <property type="molecule type" value="Genomic_DNA"/>
</dbReference>
<name>A0ABT1ELN5_9FIRM</name>